<dbReference type="InterPro" id="IPR005025">
    <property type="entry name" value="FMN_Rdtase-like_dom"/>
</dbReference>
<gene>
    <name evidence="2" type="ORF">D3875_14075</name>
</gene>
<dbReference type="GO" id="GO:0005829">
    <property type="term" value="C:cytosol"/>
    <property type="evidence" value="ECO:0007669"/>
    <property type="project" value="TreeGrafter"/>
</dbReference>
<dbReference type="SUPFAM" id="SSF52218">
    <property type="entry name" value="Flavoproteins"/>
    <property type="match status" value="1"/>
</dbReference>
<proteinExistence type="predicted"/>
<dbReference type="Proteomes" id="UP000286287">
    <property type="component" value="Unassembled WGS sequence"/>
</dbReference>
<dbReference type="GO" id="GO:0010181">
    <property type="term" value="F:FMN binding"/>
    <property type="evidence" value="ECO:0007669"/>
    <property type="project" value="TreeGrafter"/>
</dbReference>
<feature type="domain" description="NADPH-dependent FMN reductase-like" evidence="1">
    <location>
        <begin position="1"/>
        <end position="139"/>
    </location>
</feature>
<dbReference type="Pfam" id="PF03358">
    <property type="entry name" value="FMN_red"/>
    <property type="match status" value="1"/>
</dbReference>
<dbReference type="PANTHER" id="PTHR30543:SF21">
    <property type="entry name" value="NAD(P)H-DEPENDENT FMN REDUCTASE LOT6"/>
    <property type="match status" value="1"/>
</dbReference>
<dbReference type="RefSeq" id="WP_119764716.1">
    <property type="nucleotide sequence ID" value="NZ_QYUJ01000014.1"/>
</dbReference>
<dbReference type="PANTHER" id="PTHR30543">
    <property type="entry name" value="CHROMATE REDUCTASE"/>
    <property type="match status" value="1"/>
</dbReference>
<dbReference type="EMBL" id="QYUJ01000014">
    <property type="protein sequence ID" value="RJF72511.1"/>
    <property type="molecule type" value="Genomic_DNA"/>
</dbReference>
<comment type="caution">
    <text evidence="2">The sequence shown here is derived from an EMBL/GenBank/DDBJ whole genome shotgun (WGS) entry which is preliminary data.</text>
</comment>
<sequence>MNFLLLNGSLRAGSVNGAALQTLQDVAPSDLQTALYGGLADLPHFNPDDDHDPLPQAVTGLRAAIEAADALLICTPEYAGALPGAFKNLLEWTVGSTVLNGKPAAWINVSTSPTQARDAHDSLRIVLGYVNARIVEEACLHLPVPRGLVDADGRIHDAEVRDSLREVLKKLSRIQ</sequence>
<evidence type="ECO:0000259" key="1">
    <source>
        <dbReference type="Pfam" id="PF03358"/>
    </source>
</evidence>
<evidence type="ECO:0000313" key="3">
    <source>
        <dbReference type="Proteomes" id="UP000286287"/>
    </source>
</evidence>
<dbReference type="InterPro" id="IPR050712">
    <property type="entry name" value="NAD(P)H-dep_reductase"/>
</dbReference>
<evidence type="ECO:0000313" key="2">
    <source>
        <dbReference type="EMBL" id="RJF72511.1"/>
    </source>
</evidence>
<dbReference type="OrthoDB" id="9806724at2"/>
<reference evidence="2 3" key="1">
    <citation type="submission" date="2018-09" db="EMBL/GenBank/DDBJ databases">
        <authorList>
            <person name="Zhu H."/>
        </authorList>
    </citation>
    <scope>NUCLEOTIDE SEQUENCE [LARGE SCALE GENOMIC DNA]</scope>
    <source>
        <strain evidence="2 3">K2S05-167</strain>
    </source>
</reference>
<name>A0A418V8S5_9DEIO</name>
<keyword evidence="3" id="KW-1185">Reference proteome</keyword>
<organism evidence="2 3">
    <name type="scientific">Deinococcus cavernae</name>
    <dbReference type="NCBI Taxonomy" id="2320857"/>
    <lineage>
        <taxon>Bacteria</taxon>
        <taxon>Thermotogati</taxon>
        <taxon>Deinococcota</taxon>
        <taxon>Deinococci</taxon>
        <taxon>Deinococcales</taxon>
        <taxon>Deinococcaceae</taxon>
        <taxon>Deinococcus</taxon>
    </lineage>
</organism>
<dbReference type="AlphaFoldDB" id="A0A418V8S5"/>
<dbReference type="InterPro" id="IPR029039">
    <property type="entry name" value="Flavoprotein-like_sf"/>
</dbReference>
<protein>
    <submittedName>
        <fullName evidence="2">NAD(P)H-dependent oxidoreductase</fullName>
    </submittedName>
</protein>
<accession>A0A418V8S5</accession>
<dbReference type="GO" id="GO:0016491">
    <property type="term" value="F:oxidoreductase activity"/>
    <property type="evidence" value="ECO:0007669"/>
    <property type="project" value="InterPro"/>
</dbReference>
<dbReference type="Gene3D" id="3.40.50.360">
    <property type="match status" value="1"/>
</dbReference>